<gene>
    <name evidence="3" type="ORF">MI149_29705</name>
</gene>
<dbReference type="RefSeq" id="WP_240180806.1">
    <property type="nucleotide sequence ID" value="NZ_CP092363.2"/>
</dbReference>
<dbReference type="PANTHER" id="PTHR33055">
    <property type="entry name" value="TRANSPOSASE FOR INSERTION SEQUENCE ELEMENT IS1111A"/>
    <property type="match status" value="1"/>
</dbReference>
<dbReference type="InterPro" id="IPR047650">
    <property type="entry name" value="Transpos_IS110"/>
</dbReference>
<evidence type="ECO:0000256" key="1">
    <source>
        <dbReference type="SAM" id="MobiDB-lite"/>
    </source>
</evidence>
<accession>A0ABY3TTY2</accession>
<evidence type="ECO:0000313" key="4">
    <source>
        <dbReference type="Proteomes" id="UP001055337"/>
    </source>
</evidence>
<keyword evidence="3" id="KW-0614">Plasmid</keyword>
<organism evidence="3 4">
    <name type="scientific">Mycolicibacterium crocinum</name>
    <dbReference type="NCBI Taxonomy" id="388459"/>
    <lineage>
        <taxon>Bacteria</taxon>
        <taxon>Bacillati</taxon>
        <taxon>Actinomycetota</taxon>
        <taxon>Actinomycetes</taxon>
        <taxon>Mycobacteriales</taxon>
        <taxon>Mycobacteriaceae</taxon>
        <taxon>Mycolicibacterium</taxon>
    </lineage>
</organism>
<evidence type="ECO:0000259" key="2">
    <source>
        <dbReference type="Pfam" id="PF02371"/>
    </source>
</evidence>
<feature type="domain" description="Transposase IS116/IS110/IS902 C-terminal" evidence="2">
    <location>
        <begin position="31"/>
        <end position="98"/>
    </location>
</feature>
<protein>
    <submittedName>
        <fullName evidence="3">Transposase</fullName>
    </submittedName>
</protein>
<proteinExistence type="predicted"/>
<dbReference type="PANTHER" id="PTHR33055:SF15">
    <property type="entry name" value="TRANSPOSASE-RELATED"/>
    <property type="match status" value="1"/>
</dbReference>
<reference evidence="3" key="1">
    <citation type="submission" date="2022-08" db="EMBL/GenBank/DDBJ databases">
        <title>Whole genome sequencing of non-tuberculosis mycobacteria type-strains.</title>
        <authorList>
            <person name="Igarashi Y."/>
            <person name="Osugi A."/>
            <person name="Mitarai S."/>
        </authorList>
    </citation>
    <scope>NUCLEOTIDE SEQUENCE</scope>
    <source>
        <strain evidence="3">JCM 16369</strain>
    </source>
</reference>
<dbReference type="Pfam" id="PF02371">
    <property type="entry name" value="Transposase_20"/>
    <property type="match status" value="1"/>
</dbReference>
<evidence type="ECO:0000313" key="3">
    <source>
        <dbReference type="EMBL" id="ULN44853.1"/>
    </source>
</evidence>
<name>A0ABY3TTY2_9MYCO</name>
<sequence>MGQRRVARDEDQVPTAPTAYCAPSSGSTRSPVSARITRNRFVAEIGLDISRFPTPEDLVSWAKLCPHTIQSGPVTRAGRTGKGNPYLKGALGAAAKTNTFPRRTLPAPVKRRGKLKALVAVARSILMIVWHLLANPAARFRDLGTDYHANKAVVERRLRNHITQLTAMGYRATIESAA</sequence>
<dbReference type="EMBL" id="CP092363">
    <property type="protein sequence ID" value="ULN44853.1"/>
    <property type="molecule type" value="Genomic_DNA"/>
</dbReference>
<feature type="compositionally biased region" description="Basic and acidic residues" evidence="1">
    <location>
        <begin position="1"/>
        <end position="11"/>
    </location>
</feature>
<keyword evidence="4" id="KW-1185">Reference proteome</keyword>
<dbReference type="Proteomes" id="UP001055337">
    <property type="component" value="Plasmid unnamed"/>
</dbReference>
<geneLocation type="plasmid" evidence="3 4">
    <name>unnamed</name>
</geneLocation>
<dbReference type="InterPro" id="IPR003346">
    <property type="entry name" value="Transposase_20"/>
</dbReference>
<feature type="region of interest" description="Disordered" evidence="1">
    <location>
        <begin position="1"/>
        <end position="32"/>
    </location>
</feature>